<evidence type="ECO:0000313" key="1">
    <source>
        <dbReference type="EMBL" id="TJZ74222.1"/>
    </source>
</evidence>
<proteinExistence type="predicted"/>
<comment type="caution">
    <text evidence="1">The sequence shown here is derived from an EMBL/GenBank/DDBJ whole genome shotgun (WGS) entry which is preliminary data.</text>
</comment>
<accession>A0A4U0Q2G3</accession>
<dbReference type="OrthoDB" id="8565078at2"/>
<evidence type="ECO:0000313" key="2">
    <source>
        <dbReference type="Proteomes" id="UP000310016"/>
    </source>
</evidence>
<reference evidence="1 2" key="1">
    <citation type="submission" date="2019-04" db="EMBL/GenBank/DDBJ databases">
        <title>Chitiniphilus eburnea sp. nov., a novel chitinolytic bacterium isolated from aquaculture sludge.</title>
        <authorList>
            <person name="Sheng M."/>
        </authorList>
    </citation>
    <scope>NUCLEOTIDE SEQUENCE [LARGE SCALE GENOMIC DNA]</scope>
    <source>
        <strain evidence="1 2">HX-2-15</strain>
    </source>
</reference>
<sequence length="411" mass="46186">MATKSDLVLLHLETLSKYRGLVAAAYHHGVVDSSDDPAGGRGIDALRQAGILLPRSEGTYRLTSSLMRHLDETLQKERLYSSSGADLADLAERLPDISNMVADAAYEGRSDDVDLYIDEFDIKVFEIADSVQGALLTLRFQCDNNFANVSTLTEKRKQNEFYLERATRISETLSAIHSGNLSHNLESLPEGSRMLEVYQSQIAKHLPEWRAQLLDITAILQAYLHKTRHIELVAKRMRAFELYLKRNPSYSPGELDDTMAIPEWAKRARPLPLRAHADVQNPEFDEDLLKIARSIPEVKLKEIPPPRLGSLLPDTALEPDEGVMAIQPWEMAILSLINGLGMEPVSAVSWKAGQTELAGIDDDIWLLCLLREQENDLERNADIRFEHVTELTPHWCGNIPLSDILLSRIHA</sequence>
<dbReference type="AlphaFoldDB" id="A0A4U0Q2G3"/>
<name>A0A4U0Q2G3_9NEIS</name>
<keyword evidence="2" id="KW-1185">Reference proteome</keyword>
<protein>
    <submittedName>
        <fullName evidence="1">Uncharacterized protein</fullName>
    </submittedName>
</protein>
<dbReference type="Proteomes" id="UP000310016">
    <property type="component" value="Unassembled WGS sequence"/>
</dbReference>
<dbReference type="RefSeq" id="WP_136772746.1">
    <property type="nucleotide sequence ID" value="NZ_CP156074.1"/>
</dbReference>
<gene>
    <name evidence="1" type="ORF">FAZ21_08010</name>
</gene>
<organism evidence="1 2">
    <name type="scientific">Chitiniphilus eburneus</name>
    <dbReference type="NCBI Taxonomy" id="2571148"/>
    <lineage>
        <taxon>Bacteria</taxon>
        <taxon>Pseudomonadati</taxon>
        <taxon>Pseudomonadota</taxon>
        <taxon>Betaproteobacteria</taxon>
        <taxon>Neisseriales</taxon>
        <taxon>Chitinibacteraceae</taxon>
        <taxon>Chitiniphilus</taxon>
    </lineage>
</organism>
<dbReference type="EMBL" id="SUMF01000006">
    <property type="protein sequence ID" value="TJZ74222.1"/>
    <property type="molecule type" value="Genomic_DNA"/>
</dbReference>